<keyword evidence="4" id="KW-1185">Reference proteome</keyword>
<dbReference type="Proteomes" id="UP001197093">
    <property type="component" value="Unassembled WGS sequence"/>
</dbReference>
<feature type="compositionally biased region" description="Basic and acidic residues" evidence="2">
    <location>
        <begin position="1"/>
        <end position="12"/>
    </location>
</feature>
<dbReference type="PANTHER" id="PTHR43591">
    <property type="entry name" value="METHYLTRANSFERASE"/>
    <property type="match status" value="1"/>
</dbReference>
<gene>
    <name evidence="3" type="ORF">NEMBOFW57_008590</name>
</gene>
<dbReference type="AlphaFoldDB" id="A0AAD4EVF2"/>
<feature type="region of interest" description="Disordered" evidence="2">
    <location>
        <begin position="1"/>
        <end position="52"/>
    </location>
</feature>
<name>A0AAD4EVF2_9PEZI</name>
<sequence>MADPVPERKPEPEPEGGPAAETAGEGRIQVEPGVADDFNDSDSLYSWSDDSSSTQSLYSAITRHVYDNGRRYHSYRQGAYWGPNDEIAQENLDLYHHVFTMMLGGRLYLAPIQPDSQRVLDLGTGTGIWAMDFADDHPSASVIATDLSPIQPSLVPPNLEFQIDDFCEQWTFSPLASFDFIHARCIYGCVADYPALYSEVLAHLKPGAWFEHAEISVVPRCDDGSLAGTSLERWGPLALEAGVKFGKSFGIAEDVEDLMTAAGFVNIKKHVFPWPIGPWPRDRDLKSIGGYNRLGWQQGLEGWALYLFTKYLGWSIEEVQVLLAQIRRELNNPSIHSYQNVPC</sequence>
<organism evidence="3 4">
    <name type="scientific">Staphylotrichum longicolle</name>
    <dbReference type="NCBI Taxonomy" id="669026"/>
    <lineage>
        <taxon>Eukaryota</taxon>
        <taxon>Fungi</taxon>
        <taxon>Dikarya</taxon>
        <taxon>Ascomycota</taxon>
        <taxon>Pezizomycotina</taxon>
        <taxon>Sordariomycetes</taxon>
        <taxon>Sordariomycetidae</taxon>
        <taxon>Sordariales</taxon>
        <taxon>Chaetomiaceae</taxon>
        <taxon>Staphylotrichum</taxon>
    </lineage>
</organism>
<evidence type="ECO:0000313" key="4">
    <source>
        <dbReference type="Proteomes" id="UP001197093"/>
    </source>
</evidence>
<dbReference type="Pfam" id="PF13489">
    <property type="entry name" value="Methyltransf_23"/>
    <property type="match status" value="1"/>
</dbReference>
<feature type="compositionally biased region" description="Low complexity" evidence="2">
    <location>
        <begin position="41"/>
        <end position="52"/>
    </location>
</feature>
<dbReference type="Gene3D" id="3.40.50.150">
    <property type="entry name" value="Vaccinia Virus protein VP39"/>
    <property type="match status" value="1"/>
</dbReference>
<dbReference type="EMBL" id="JAHCVI010000004">
    <property type="protein sequence ID" value="KAG7286282.1"/>
    <property type="molecule type" value="Genomic_DNA"/>
</dbReference>
<dbReference type="CDD" id="cd02440">
    <property type="entry name" value="AdoMet_MTases"/>
    <property type="match status" value="1"/>
</dbReference>
<dbReference type="InterPro" id="IPR029063">
    <property type="entry name" value="SAM-dependent_MTases_sf"/>
</dbReference>
<evidence type="ECO:0000313" key="3">
    <source>
        <dbReference type="EMBL" id="KAG7286282.1"/>
    </source>
</evidence>
<evidence type="ECO:0008006" key="5">
    <source>
        <dbReference type="Google" id="ProtNLM"/>
    </source>
</evidence>
<comment type="similarity">
    <text evidence="1">Belongs to the methyltransferase superfamily. LaeA methyltransferase family.</text>
</comment>
<proteinExistence type="inferred from homology"/>
<evidence type="ECO:0000256" key="1">
    <source>
        <dbReference type="ARBA" id="ARBA00038158"/>
    </source>
</evidence>
<comment type="caution">
    <text evidence="3">The sequence shown here is derived from an EMBL/GenBank/DDBJ whole genome shotgun (WGS) entry which is preliminary data.</text>
</comment>
<dbReference type="GO" id="GO:0008168">
    <property type="term" value="F:methyltransferase activity"/>
    <property type="evidence" value="ECO:0007669"/>
    <property type="project" value="TreeGrafter"/>
</dbReference>
<reference evidence="3" key="1">
    <citation type="submission" date="2023-02" db="EMBL/GenBank/DDBJ databases">
        <authorList>
            <person name="Palmer J.M."/>
        </authorList>
    </citation>
    <scope>NUCLEOTIDE SEQUENCE</scope>
    <source>
        <strain evidence="3">FW57</strain>
    </source>
</reference>
<evidence type="ECO:0000256" key="2">
    <source>
        <dbReference type="SAM" id="MobiDB-lite"/>
    </source>
</evidence>
<dbReference type="PANTHER" id="PTHR43591:SF10">
    <property type="entry name" value="ABC TRANSMEMBRANE TYPE-1 DOMAIN-CONTAINING PROTEIN-RELATED"/>
    <property type="match status" value="1"/>
</dbReference>
<protein>
    <recommendedName>
        <fullName evidence="5">S-adenosyl-L-methionine-dependent methyltransferase</fullName>
    </recommendedName>
</protein>
<accession>A0AAD4EVF2</accession>
<dbReference type="SUPFAM" id="SSF53335">
    <property type="entry name" value="S-adenosyl-L-methionine-dependent methyltransferases"/>
    <property type="match status" value="1"/>
</dbReference>
<feature type="compositionally biased region" description="Low complexity" evidence="2">
    <location>
        <begin position="16"/>
        <end position="26"/>
    </location>
</feature>